<evidence type="ECO:0000259" key="1">
    <source>
        <dbReference type="Pfam" id="PF05729"/>
    </source>
</evidence>
<dbReference type="InterPro" id="IPR027417">
    <property type="entry name" value="P-loop_NTPase"/>
</dbReference>
<dbReference type="KEGG" id="bbel:109475639"/>
<dbReference type="InterPro" id="IPR007111">
    <property type="entry name" value="NACHT_NTPase"/>
</dbReference>
<evidence type="ECO:0000313" key="2">
    <source>
        <dbReference type="Proteomes" id="UP000515135"/>
    </source>
</evidence>
<sequence length="664" mass="75251">MDSVYDQLLGDNLDISKTELKEYIKHHQEKVCFILDGFDELNVEYQKNSDVLDLIKGKIFYGSTVLVTSRPLKLREVLKDSDAFYKIVGFRQDQKDEIFQKYFINDSNSANELSATVSKNHYLKEITENPLNALLICVLWEDNNQRLPKTKTELYGEVVKSITKRYCAKFDIKCDGRSFPASMDVLLLSQGRLAWKGSKINKFHFDIDDMEGEKTTDVLPLGMMVQGETDSRTSGYAYVSFLHPTLQEFMAAYYIHHMLTLHKEGALTAELLNTIVKREELEGILIFLCGLSGDQAKPLLDDFHDATNEKALTMKEEYVLKSLVRRCLTCLGATNVAAKLADTVAPAMPEEVVFDFDYLSVEWTEGFIAIVQFLQKSSDDTLQKTFRTLVLASIHWAVDIPRDMLVRFRSVLESTTVVESVIMTGWSMPLLPTANNTVLRSSLSEFFPDDRLKKVKITVHAAADAVGPLKCMTLSDMFDDLRKKRNVNEISISVFTASETSYCGAISRLLQSQTSLKSFALDVSLLHTTQGCQDFRVVLDAIKNHQSLYSVSMKQPADAIVSDRTHNASAVLISIAQIIRENRILTSFHLHIWNCNSPCSRFALTELAEAIRSNRDILKEVTIYGFPVENESDQDVVYDIMRNKPSTMRTLELSMDTRSPFSYL</sequence>
<gene>
    <name evidence="3" type="primary">LOC109475639</name>
</gene>
<proteinExistence type="predicted"/>
<reference evidence="3" key="1">
    <citation type="submission" date="2025-08" db="UniProtKB">
        <authorList>
            <consortium name="RefSeq"/>
        </authorList>
    </citation>
    <scope>IDENTIFICATION</scope>
    <source>
        <tissue evidence="3">Gonad</tissue>
    </source>
</reference>
<dbReference type="Gene3D" id="3.40.50.300">
    <property type="entry name" value="P-loop containing nucleotide triphosphate hydrolases"/>
    <property type="match status" value="1"/>
</dbReference>
<dbReference type="OrthoDB" id="120976at2759"/>
<accession>A0A6P4ZDF6</accession>
<dbReference type="RefSeq" id="XP_019631939.1">
    <property type="nucleotide sequence ID" value="XM_019776380.1"/>
</dbReference>
<protein>
    <submittedName>
        <fullName evidence="3">Uncharacterized protein LOC109475639</fullName>
    </submittedName>
</protein>
<keyword evidence="2" id="KW-1185">Reference proteome</keyword>
<name>A0A6P4ZDF6_BRABE</name>
<dbReference type="PANTHER" id="PTHR46844">
    <property type="entry name" value="SLR5058 PROTEIN"/>
    <property type="match status" value="1"/>
</dbReference>
<feature type="domain" description="NACHT" evidence="1">
    <location>
        <begin position="6"/>
        <end position="105"/>
    </location>
</feature>
<dbReference type="AlphaFoldDB" id="A0A6P4ZDF6"/>
<dbReference type="SUPFAM" id="SSF52540">
    <property type="entry name" value="P-loop containing nucleoside triphosphate hydrolases"/>
    <property type="match status" value="1"/>
</dbReference>
<dbReference type="GeneID" id="109475639"/>
<evidence type="ECO:0000313" key="3">
    <source>
        <dbReference type="RefSeq" id="XP_019631939.1"/>
    </source>
</evidence>
<dbReference type="PANTHER" id="PTHR46844:SF1">
    <property type="entry name" value="SLR5058 PROTEIN"/>
    <property type="match status" value="1"/>
</dbReference>
<organism evidence="2 3">
    <name type="scientific">Branchiostoma belcheri</name>
    <name type="common">Amphioxus</name>
    <dbReference type="NCBI Taxonomy" id="7741"/>
    <lineage>
        <taxon>Eukaryota</taxon>
        <taxon>Metazoa</taxon>
        <taxon>Chordata</taxon>
        <taxon>Cephalochordata</taxon>
        <taxon>Leptocardii</taxon>
        <taxon>Amphioxiformes</taxon>
        <taxon>Branchiostomatidae</taxon>
        <taxon>Branchiostoma</taxon>
    </lineage>
</organism>
<dbReference type="Proteomes" id="UP000515135">
    <property type="component" value="Unplaced"/>
</dbReference>
<dbReference type="Pfam" id="PF05729">
    <property type="entry name" value="NACHT"/>
    <property type="match status" value="1"/>
</dbReference>